<dbReference type="EMBL" id="CAJNNW010026193">
    <property type="protein sequence ID" value="CAE8683397.1"/>
    <property type="molecule type" value="Genomic_DNA"/>
</dbReference>
<dbReference type="AlphaFoldDB" id="A0A813EBQ7"/>
<feature type="transmembrane region" description="Helical" evidence="5">
    <location>
        <begin position="178"/>
        <end position="200"/>
    </location>
</feature>
<dbReference type="Proteomes" id="UP000654075">
    <property type="component" value="Unassembled WGS sequence"/>
</dbReference>
<reference evidence="6" key="1">
    <citation type="submission" date="2021-02" db="EMBL/GenBank/DDBJ databases">
        <authorList>
            <person name="Dougan E. K."/>
            <person name="Rhodes N."/>
            <person name="Thang M."/>
            <person name="Chan C."/>
        </authorList>
    </citation>
    <scope>NUCLEOTIDE SEQUENCE</scope>
</reference>
<comment type="caution">
    <text evidence="6">The sequence shown here is derived from an EMBL/GenBank/DDBJ whole genome shotgun (WGS) entry which is preliminary data.</text>
</comment>
<keyword evidence="2 5" id="KW-0812">Transmembrane</keyword>
<keyword evidence="8" id="KW-1185">Reference proteome</keyword>
<dbReference type="OrthoDB" id="165382at2759"/>
<dbReference type="GO" id="GO:0016020">
    <property type="term" value="C:membrane"/>
    <property type="evidence" value="ECO:0007669"/>
    <property type="project" value="UniProtKB-SubCell"/>
</dbReference>
<feature type="transmembrane region" description="Helical" evidence="5">
    <location>
        <begin position="85"/>
        <end position="103"/>
    </location>
</feature>
<feature type="transmembrane region" description="Helical" evidence="5">
    <location>
        <begin position="18"/>
        <end position="38"/>
    </location>
</feature>
<evidence type="ECO:0000256" key="1">
    <source>
        <dbReference type="ARBA" id="ARBA00004141"/>
    </source>
</evidence>
<dbReference type="GO" id="GO:0015095">
    <property type="term" value="F:magnesium ion transmembrane transporter activity"/>
    <property type="evidence" value="ECO:0007669"/>
    <property type="project" value="InterPro"/>
</dbReference>
<dbReference type="InterPro" id="IPR008521">
    <property type="entry name" value="Mg_trans_NIPA"/>
</dbReference>
<feature type="transmembrane region" description="Helical" evidence="5">
    <location>
        <begin position="151"/>
        <end position="171"/>
    </location>
</feature>
<organism evidence="6 8">
    <name type="scientific">Polarella glacialis</name>
    <name type="common">Dinoflagellate</name>
    <dbReference type="NCBI Taxonomy" id="89957"/>
    <lineage>
        <taxon>Eukaryota</taxon>
        <taxon>Sar</taxon>
        <taxon>Alveolata</taxon>
        <taxon>Dinophyceae</taxon>
        <taxon>Suessiales</taxon>
        <taxon>Suessiaceae</taxon>
        <taxon>Polarella</taxon>
    </lineage>
</organism>
<evidence type="ECO:0000256" key="4">
    <source>
        <dbReference type="ARBA" id="ARBA00023136"/>
    </source>
</evidence>
<gene>
    <name evidence="6" type="ORF">PGLA1383_LOCUS16962</name>
    <name evidence="7" type="ORF">PGLA2088_LOCUS23432</name>
</gene>
<evidence type="ECO:0000256" key="2">
    <source>
        <dbReference type="ARBA" id="ARBA00022692"/>
    </source>
</evidence>
<accession>A0A813EBQ7</accession>
<evidence type="ECO:0000313" key="7">
    <source>
        <dbReference type="EMBL" id="CAE8683397.1"/>
    </source>
</evidence>
<feature type="transmembrane region" description="Helical" evidence="5">
    <location>
        <begin position="47"/>
        <end position="65"/>
    </location>
</feature>
<feature type="transmembrane region" description="Helical" evidence="5">
    <location>
        <begin position="212"/>
        <end position="230"/>
    </location>
</feature>
<feature type="non-terminal residue" evidence="6">
    <location>
        <position position="1"/>
    </location>
</feature>
<sequence>AAANGLDAVALGLAPQSVVSLLGAWSLAVNALTAPWLLQELRSGRDFAAVAAIGAGISLTLLGVNRTDRSWTTDEVLARFDQPAVVGYLFAVPLAAAGLWSFLRCNPSWHKAWPALGALIGSVTLTTAKATMLLLGQVAAHGSQLLTRWQAPAIILLFAASLPLQVYFINVSLSLNDALYHIPVFFVLWSLLSLVTAEIVFEEFSEFSRLDWTQFSLGVIVLFVGVGFSARRRQVAISAANPRGPQEINLAEAIGNNL</sequence>
<dbReference type="Pfam" id="PF05653">
    <property type="entry name" value="Mg_trans_NIPA"/>
    <property type="match status" value="1"/>
</dbReference>
<dbReference type="Proteomes" id="UP000626109">
    <property type="component" value="Unassembled WGS sequence"/>
</dbReference>
<protein>
    <recommendedName>
        <fullName evidence="9">Magnesium transporter</fullName>
    </recommendedName>
</protein>
<evidence type="ECO:0008006" key="9">
    <source>
        <dbReference type="Google" id="ProtNLM"/>
    </source>
</evidence>
<evidence type="ECO:0000256" key="5">
    <source>
        <dbReference type="SAM" id="Phobius"/>
    </source>
</evidence>
<dbReference type="PANTHER" id="PTHR12570">
    <property type="match status" value="1"/>
</dbReference>
<keyword evidence="3 5" id="KW-1133">Transmembrane helix</keyword>
<name>A0A813EBQ7_POLGL</name>
<evidence type="ECO:0000256" key="3">
    <source>
        <dbReference type="ARBA" id="ARBA00022989"/>
    </source>
</evidence>
<dbReference type="OMA" id="HLQQSFI"/>
<evidence type="ECO:0000313" key="8">
    <source>
        <dbReference type="Proteomes" id="UP000654075"/>
    </source>
</evidence>
<evidence type="ECO:0000313" key="6">
    <source>
        <dbReference type="EMBL" id="CAE8598557.1"/>
    </source>
</evidence>
<proteinExistence type="predicted"/>
<comment type="subcellular location">
    <subcellularLocation>
        <location evidence="1">Membrane</location>
        <topology evidence="1">Multi-pass membrane protein</topology>
    </subcellularLocation>
</comment>
<keyword evidence="4 5" id="KW-0472">Membrane</keyword>
<dbReference type="PANTHER" id="PTHR12570:SF9">
    <property type="entry name" value="MAGNESIUM TRANSPORTER NIPA8-RELATED"/>
    <property type="match status" value="1"/>
</dbReference>
<feature type="transmembrane region" description="Helical" evidence="5">
    <location>
        <begin position="115"/>
        <end position="139"/>
    </location>
</feature>
<dbReference type="EMBL" id="CAJNNV010010382">
    <property type="protein sequence ID" value="CAE8598557.1"/>
    <property type="molecule type" value="Genomic_DNA"/>
</dbReference>